<sequence length="106" mass="11201">MRILSAVAVAVLLSAPAYAQMPNVNLMPEVKTKTQEEKDQDAANQKAYQESLRKIPDAKTSADPWGAVRNDAPPKKAVEHPAKPKTKSGSTASGSAASGNTAQRSQ</sequence>
<dbReference type="Proteomes" id="UP000328092">
    <property type="component" value="Unassembled WGS sequence"/>
</dbReference>
<accession>A0A508T754</accession>
<feature type="chain" id="PRO_5021322407" evidence="2">
    <location>
        <begin position="20"/>
        <end position="106"/>
    </location>
</feature>
<evidence type="ECO:0000313" key="4">
    <source>
        <dbReference type="Proteomes" id="UP000328092"/>
    </source>
</evidence>
<comment type="caution">
    <text evidence="3">The sequence shown here is derived from an EMBL/GenBank/DDBJ whole genome shotgun (WGS) entry which is preliminary data.</text>
</comment>
<organism evidence="3 4">
    <name type="scientific">Bradyrhizobium ivorense</name>
    <dbReference type="NCBI Taxonomy" id="2511166"/>
    <lineage>
        <taxon>Bacteria</taxon>
        <taxon>Pseudomonadati</taxon>
        <taxon>Pseudomonadota</taxon>
        <taxon>Alphaproteobacteria</taxon>
        <taxon>Hyphomicrobiales</taxon>
        <taxon>Nitrobacteraceae</taxon>
        <taxon>Bradyrhizobium</taxon>
    </lineage>
</organism>
<proteinExistence type="predicted"/>
<feature type="compositionally biased region" description="Basic and acidic residues" evidence="1">
    <location>
        <begin position="30"/>
        <end position="41"/>
    </location>
</feature>
<dbReference type="EMBL" id="CAADFC020000009">
    <property type="protein sequence ID" value="VIO69624.1"/>
    <property type="molecule type" value="Genomic_DNA"/>
</dbReference>
<evidence type="ECO:0000256" key="2">
    <source>
        <dbReference type="SAM" id="SignalP"/>
    </source>
</evidence>
<keyword evidence="4" id="KW-1185">Reference proteome</keyword>
<feature type="region of interest" description="Disordered" evidence="1">
    <location>
        <begin position="30"/>
        <end position="106"/>
    </location>
</feature>
<feature type="compositionally biased region" description="Low complexity" evidence="1">
    <location>
        <begin position="87"/>
        <end position="106"/>
    </location>
</feature>
<feature type="compositionally biased region" description="Basic and acidic residues" evidence="1">
    <location>
        <begin position="72"/>
        <end position="82"/>
    </location>
</feature>
<feature type="signal peptide" evidence="2">
    <location>
        <begin position="1"/>
        <end position="19"/>
    </location>
</feature>
<evidence type="ECO:0000313" key="3">
    <source>
        <dbReference type="EMBL" id="VIO69624.1"/>
    </source>
</evidence>
<dbReference type="OrthoDB" id="8130113at2"/>
<protein>
    <submittedName>
        <fullName evidence="3">Uncharacterized protein</fullName>
    </submittedName>
</protein>
<dbReference type="RefSeq" id="WP_139859741.1">
    <property type="nucleotide sequence ID" value="NZ_CAADFC020000009.1"/>
</dbReference>
<gene>
    <name evidence="3" type="ORF">CI1B_28310</name>
</gene>
<reference evidence="3" key="1">
    <citation type="submission" date="2019-02" db="EMBL/GenBank/DDBJ databases">
        <authorList>
            <person name="Pothier F.J."/>
        </authorList>
    </citation>
    <scope>NUCLEOTIDE SEQUENCE</scope>
    <source>
        <strain evidence="3">CI-1B</strain>
    </source>
</reference>
<name>A0A508T754_9BRAD</name>
<evidence type="ECO:0000256" key="1">
    <source>
        <dbReference type="SAM" id="MobiDB-lite"/>
    </source>
</evidence>
<keyword evidence="2" id="KW-0732">Signal</keyword>
<dbReference type="AlphaFoldDB" id="A0A508T754"/>